<keyword evidence="4" id="KW-1134">Transmembrane beta strand</keyword>
<dbReference type="Gene3D" id="2.40.160.50">
    <property type="entry name" value="membrane protein fhac: a member of the omp85/tpsb transporter family"/>
    <property type="match status" value="1"/>
</dbReference>
<evidence type="ECO:0000313" key="12">
    <source>
        <dbReference type="Proteomes" id="UP001566331"/>
    </source>
</evidence>
<keyword evidence="12" id="KW-1185">Reference proteome</keyword>
<dbReference type="InterPro" id="IPR005565">
    <property type="entry name" value="Hemolysn_activator_HlyB_C"/>
</dbReference>
<keyword evidence="9" id="KW-0732">Signal</keyword>
<feature type="signal peptide" evidence="9">
    <location>
        <begin position="1"/>
        <end position="30"/>
    </location>
</feature>
<sequence length="547" mass="59492">MTRVHPPRPVRRVRLLTCAVLIALGCDVRAETETTPQTLPQTLPEPEMQPAPQAGFRLVAVEFVGNTGIADAELQALAADRIGRDVTLPDLEEIARRVTALYRERGYFLAQAMVPVQEVQGGRVSISVVEGTLGNVDIDIAEDAPISAERVQKMLAPLQPGQALNGPRYERVMLLLSDLPGIRPQSVIQPGAAAGSTDLAVRVARGERLAVALEADNHGTPESGRIRVGGTLRWASPAGRGDNLDLRLLVAEGINTAFGRLAYETPVGHDGLRVGAGIARVQYELGGDFRALEATGAADIVDVSATYPLIRQRATNLFLRGALDRKDLTDEFEALGFEAEKRVRGASLGWAFEHRDQLFGGGYSSVNGVLYRGELDIRDPLSEFFDQSPLGRRTEGHFTKLVVQATRLQYLAPKLSLFLGAGAQRTNRNLDPSEQLSLGGPRAVRAYSTNEALVDEGYIANLELRYAATERLTPYVFYDAAHGAFDHDRHPLDPGSNGVSLRGYGLGLSWAKPGDYGLNATLAWRDTRAALADPRDPRLYVQFQKSF</sequence>
<proteinExistence type="inferred from homology"/>
<keyword evidence="7" id="KW-0472">Membrane</keyword>
<evidence type="ECO:0000259" key="10">
    <source>
        <dbReference type="PROSITE" id="PS51779"/>
    </source>
</evidence>
<evidence type="ECO:0000313" key="11">
    <source>
        <dbReference type="EMBL" id="MEZ0475488.1"/>
    </source>
</evidence>
<gene>
    <name evidence="11" type="ORF">AB6713_12825</name>
</gene>
<evidence type="ECO:0000256" key="6">
    <source>
        <dbReference type="ARBA" id="ARBA00022927"/>
    </source>
</evidence>
<protein>
    <submittedName>
        <fullName evidence="11">ShlB/FhaC/HecB family hemolysin secretion/activation protein</fullName>
    </submittedName>
</protein>
<accession>A0ABV4HTN4</accession>
<dbReference type="PROSITE" id="PS51779">
    <property type="entry name" value="POTRA"/>
    <property type="match status" value="1"/>
</dbReference>
<dbReference type="InterPro" id="IPR034746">
    <property type="entry name" value="POTRA"/>
</dbReference>
<dbReference type="PANTHER" id="PTHR34597:SF1">
    <property type="entry name" value="HEME_HEMOPEXIN TRANSPORTER PROTEIN HUXB"/>
    <property type="match status" value="1"/>
</dbReference>
<comment type="caution">
    <text evidence="11">The sequence shown here is derived from an EMBL/GenBank/DDBJ whole genome shotgun (WGS) entry which is preliminary data.</text>
</comment>
<dbReference type="EMBL" id="JBFWIC010000017">
    <property type="protein sequence ID" value="MEZ0475488.1"/>
    <property type="molecule type" value="Genomic_DNA"/>
</dbReference>
<evidence type="ECO:0000256" key="5">
    <source>
        <dbReference type="ARBA" id="ARBA00022692"/>
    </source>
</evidence>
<dbReference type="PANTHER" id="PTHR34597">
    <property type="entry name" value="SLR1661 PROTEIN"/>
    <property type="match status" value="1"/>
</dbReference>
<evidence type="ECO:0000256" key="7">
    <source>
        <dbReference type="ARBA" id="ARBA00023136"/>
    </source>
</evidence>
<name>A0ABV4HTN4_9GAMM</name>
<evidence type="ECO:0000256" key="3">
    <source>
        <dbReference type="ARBA" id="ARBA00022448"/>
    </source>
</evidence>
<comment type="similarity">
    <text evidence="2">Belongs to the TPS (TC 1.B.20) family.</text>
</comment>
<dbReference type="Proteomes" id="UP001566331">
    <property type="component" value="Unassembled WGS sequence"/>
</dbReference>
<evidence type="ECO:0000256" key="8">
    <source>
        <dbReference type="ARBA" id="ARBA00023237"/>
    </source>
</evidence>
<dbReference type="Pfam" id="PF08479">
    <property type="entry name" value="POTRA_2"/>
    <property type="match status" value="1"/>
</dbReference>
<dbReference type="InterPro" id="IPR051544">
    <property type="entry name" value="TPS_OM_transporter"/>
</dbReference>
<keyword evidence="8" id="KW-0998">Cell outer membrane</keyword>
<evidence type="ECO:0000256" key="4">
    <source>
        <dbReference type="ARBA" id="ARBA00022452"/>
    </source>
</evidence>
<evidence type="ECO:0000256" key="2">
    <source>
        <dbReference type="ARBA" id="ARBA00009055"/>
    </source>
</evidence>
<dbReference type="Gene3D" id="3.10.20.310">
    <property type="entry name" value="membrane protein fhac"/>
    <property type="match status" value="1"/>
</dbReference>
<reference evidence="11 12" key="1">
    <citation type="submission" date="2024-07" db="EMBL/GenBank/DDBJ databases">
        <title>Luteimonas salilacus sp. nov., isolated from the shore soil of Salt Lake in Tibet of China.</title>
        <authorList>
            <person name="Zhang X."/>
            <person name="Li A."/>
        </authorList>
    </citation>
    <scope>NUCLEOTIDE SEQUENCE [LARGE SCALE GENOMIC DNA]</scope>
    <source>
        <strain evidence="11 12">B3-2-R+30</strain>
    </source>
</reference>
<evidence type="ECO:0000256" key="9">
    <source>
        <dbReference type="SAM" id="SignalP"/>
    </source>
</evidence>
<feature type="domain" description="POTRA" evidence="10">
    <location>
        <begin position="56"/>
        <end position="131"/>
    </location>
</feature>
<dbReference type="PROSITE" id="PS51257">
    <property type="entry name" value="PROKAR_LIPOPROTEIN"/>
    <property type="match status" value="1"/>
</dbReference>
<feature type="chain" id="PRO_5047301717" evidence="9">
    <location>
        <begin position="31"/>
        <end position="547"/>
    </location>
</feature>
<dbReference type="InterPro" id="IPR013686">
    <property type="entry name" value="Polypept-transport_assoc_ShlB"/>
</dbReference>
<keyword evidence="3" id="KW-0813">Transport</keyword>
<organism evidence="11 12">
    <name type="scientific">Luteimonas salinilitoris</name>
    <dbReference type="NCBI Taxonomy" id="3237697"/>
    <lineage>
        <taxon>Bacteria</taxon>
        <taxon>Pseudomonadati</taxon>
        <taxon>Pseudomonadota</taxon>
        <taxon>Gammaproteobacteria</taxon>
        <taxon>Lysobacterales</taxon>
        <taxon>Lysobacteraceae</taxon>
        <taxon>Luteimonas</taxon>
    </lineage>
</organism>
<comment type="subcellular location">
    <subcellularLocation>
        <location evidence="1">Cell outer membrane</location>
    </subcellularLocation>
</comment>
<evidence type="ECO:0000256" key="1">
    <source>
        <dbReference type="ARBA" id="ARBA00004442"/>
    </source>
</evidence>
<keyword evidence="5" id="KW-0812">Transmembrane</keyword>
<keyword evidence="6" id="KW-0653">Protein transport</keyword>
<dbReference type="RefSeq" id="WP_370562492.1">
    <property type="nucleotide sequence ID" value="NZ_JBFWIB010000002.1"/>
</dbReference>
<dbReference type="Pfam" id="PF03865">
    <property type="entry name" value="ShlB"/>
    <property type="match status" value="1"/>
</dbReference>